<dbReference type="InterPro" id="IPR006037">
    <property type="entry name" value="RCK_C"/>
</dbReference>
<reference evidence="9" key="2">
    <citation type="journal article" date="2021" name="PeerJ">
        <title>Extensive microbial diversity within the chicken gut microbiome revealed by metagenomics and culture.</title>
        <authorList>
            <person name="Gilroy R."/>
            <person name="Ravi A."/>
            <person name="Getino M."/>
            <person name="Pursley I."/>
            <person name="Horton D.L."/>
            <person name="Alikhan N.F."/>
            <person name="Baker D."/>
            <person name="Gharbi K."/>
            <person name="Hall N."/>
            <person name="Watson M."/>
            <person name="Adriaenssens E.M."/>
            <person name="Foster-Nyarko E."/>
            <person name="Jarju S."/>
            <person name="Secka A."/>
            <person name="Antonio M."/>
            <person name="Oren A."/>
            <person name="Chaudhuri R.R."/>
            <person name="La Ragione R."/>
            <person name="Hildebrand F."/>
            <person name="Pallen M.J."/>
        </authorList>
    </citation>
    <scope>NUCLEOTIDE SEQUENCE</scope>
    <source>
        <strain evidence="9">CHK176-22527</strain>
    </source>
</reference>
<keyword evidence="6 7" id="KW-0472">Membrane</keyword>
<dbReference type="GO" id="GO:0016020">
    <property type="term" value="C:membrane"/>
    <property type="evidence" value="ECO:0007669"/>
    <property type="project" value="UniProtKB-SubCell"/>
</dbReference>
<feature type="transmembrane region" description="Helical" evidence="7">
    <location>
        <begin position="119"/>
        <end position="138"/>
    </location>
</feature>
<feature type="domain" description="RCK C-terminal" evidence="8">
    <location>
        <begin position="578"/>
        <end position="661"/>
    </location>
</feature>
<feature type="transmembrane region" description="Helical" evidence="7">
    <location>
        <begin position="526"/>
        <end position="543"/>
    </location>
</feature>
<feature type="transmembrane region" description="Helical" evidence="7">
    <location>
        <begin position="187"/>
        <end position="209"/>
    </location>
</feature>
<dbReference type="SUPFAM" id="SSF116726">
    <property type="entry name" value="TrkA C-terminal domain-like"/>
    <property type="match status" value="2"/>
</dbReference>
<keyword evidence="3" id="KW-0813">Transport</keyword>
<evidence type="ECO:0000313" key="9">
    <source>
        <dbReference type="EMBL" id="HIT99179.1"/>
    </source>
</evidence>
<feature type="transmembrane region" description="Helical" evidence="7">
    <location>
        <begin position="331"/>
        <end position="351"/>
    </location>
</feature>
<feature type="transmembrane region" description="Helical" evidence="7">
    <location>
        <begin position="89"/>
        <end position="113"/>
    </location>
</feature>
<dbReference type="Proteomes" id="UP000824159">
    <property type="component" value="Unassembled WGS sequence"/>
</dbReference>
<dbReference type="PANTHER" id="PTHR42751:SF3">
    <property type="entry name" value="SODIUM_GLUTAMATE SYMPORTER"/>
    <property type="match status" value="1"/>
</dbReference>
<sequence length="772" mass="86390">MHLDNLIADLALIFIVAAIVTIIFKKLNQPVILGYIVTGFLISPNFTYMPTVIEINDISVWADIGVIFFMFGLGLEFSFKKIATVGGSAFVVVLTVMSSMILIGTGIGTLLGWSKMDCIFIGGMISMSSTMIILKAYDEYSLKKEKFAQLVMGVLVIEDIAGIFMMIILSTISVSRNVSGINMISEIGMLLIFLVIWLLLGIYLIPSFLKKIKNIANDEMILVVSIGICMGMVVIANLIGFSSALGAFMTGSILAGTVQSMRIERIIQPIKDMFGAVFFVSVGMLIEPDMLVEYIFPIIVITIVTIFGQMTFATFGILFSGQSLHTAIRGGFSMVQIGEFSFIVATLGMSLGVISDFLYPVIVCVSVLTSFTTPIFIRNSEKVYSFINRQMPVKLKAFIRKNTSENQSDEDKDRDWLDYIKGVIIRTAISSMAMFITYLAGIRYIEPFLSGYIDSETACSIISAVVIIIFMIPFAALMHGHKNTALMSKLWLKNRANRFPLLTLKALRILIAACFIALVLRKIFSIPFALLVIIAIIPVGIIVRSDYIKGKTINMEMRFMSNFSEKLLAKQKKERGIKGNYRWLNESLFVAEFKVKGIKEDKTIYDFAKSRMFSVIIIRIIRGKTLINMPSSAKEKVKDGDILHMLGTKDDIEACMMLLEKEDSIEYTDRDDIVLKDYIYGQTFYGVSEEKQLICCPIKVDSESEFVKKSIKNSQMREKYKGSIIGIERDNLPIINPSVDLVIQQDDLMWVLGGKRMADLLIKNNVLNSDDR</sequence>
<proteinExistence type="inferred from homology"/>
<dbReference type="GO" id="GO:0008324">
    <property type="term" value="F:monoatomic cation transmembrane transporter activity"/>
    <property type="evidence" value="ECO:0007669"/>
    <property type="project" value="InterPro"/>
</dbReference>
<organism evidence="9 10">
    <name type="scientific">Candidatus Allocopromorpha excrementavium</name>
    <dbReference type="NCBI Taxonomy" id="2840741"/>
    <lineage>
        <taxon>Bacteria</taxon>
        <taxon>Bacillati</taxon>
        <taxon>Bacillota</taxon>
        <taxon>Clostridia</taxon>
        <taxon>Eubacteriales</taxon>
        <taxon>Eubacteriaceae</taxon>
        <taxon>Eubacteriaceae incertae sedis</taxon>
        <taxon>Candidatus Allocopromorpha</taxon>
    </lineage>
</organism>
<evidence type="ECO:0000256" key="7">
    <source>
        <dbReference type="SAM" id="Phobius"/>
    </source>
</evidence>
<feature type="transmembrane region" description="Helical" evidence="7">
    <location>
        <begin position="357"/>
        <end position="377"/>
    </location>
</feature>
<feature type="transmembrane region" description="Helical" evidence="7">
    <location>
        <begin position="31"/>
        <end position="52"/>
    </location>
</feature>
<dbReference type="InterPro" id="IPR038770">
    <property type="entry name" value="Na+/solute_symporter_sf"/>
</dbReference>
<keyword evidence="5 7" id="KW-1133">Transmembrane helix</keyword>
<evidence type="ECO:0000256" key="1">
    <source>
        <dbReference type="ARBA" id="ARBA00004141"/>
    </source>
</evidence>
<evidence type="ECO:0000256" key="5">
    <source>
        <dbReference type="ARBA" id="ARBA00022989"/>
    </source>
</evidence>
<feature type="transmembrane region" description="Helical" evidence="7">
    <location>
        <begin position="457"/>
        <end position="478"/>
    </location>
</feature>
<reference evidence="9" key="1">
    <citation type="submission" date="2020-10" db="EMBL/GenBank/DDBJ databases">
        <authorList>
            <person name="Gilroy R."/>
        </authorList>
    </citation>
    <scope>NUCLEOTIDE SEQUENCE</scope>
    <source>
        <strain evidence="9">CHK176-22527</strain>
    </source>
</reference>
<evidence type="ECO:0000256" key="4">
    <source>
        <dbReference type="ARBA" id="ARBA00022692"/>
    </source>
</evidence>
<dbReference type="GO" id="GO:1902600">
    <property type="term" value="P:proton transmembrane transport"/>
    <property type="evidence" value="ECO:0007669"/>
    <property type="project" value="InterPro"/>
</dbReference>
<accession>A0A9D1HC64</accession>
<feature type="transmembrane region" description="Helical" evidence="7">
    <location>
        <begin position="58"/>
        <end position="77"/>
    </location>
</feature>
<feature type="transmembrane region" description="Helical" evidence="7">
    <location>
        <begin position="150"/>
        <end position="175"/>
    </location>
</feature>
<comment type="subcellular location">
    <subcellularLocation>
        <location evidence="1">Membrane</location>
        <topology evidence="1">Multi-pass membrane protein</topology>
    </subcellularLocation>
</comment>
<dbReference type="Gene3D" id="3.30.70.1450">
    <property type="entry name" value="Regulator of K+ conductance, C-terminal domain"/>
    <property type="match status" value="2"/>
</dbReference>
<dbReference type="Gene3D" id="1.20.1530.20">
    <property type="match status" value="1"/>
</dbReference>
<dbReference type="AlphaFoldDB" id="A0A9D1HC64"/>
<evidence type="ECO:0000256" key="2">
    <source>
        <dbReference type="ARBA" id="ARBA00005551"/>
    </source>
</evidence>
<feature type="transmembrane region" description="Helical" evidence="7">
    <location>
        <begin position="294"/>
        <end position="319"/>
    </location>
</feature>
<dbReference type="GO" id="GO:0015297">
    <property type="term" value="F:antiporter activity"/>
    <property type="evidence" value="ECO:0007669"/>
    <property type="project" value="InterPro"/>
</dbReference>
<name>A0A9D1HC64_9FIRM</name>
<dbReference type="PROSITE" id="PS51202">
    <property type="entry name" value="RCK_C"/>
    <property type="match status" value="1"/>
</dbReference>
<gene>
    <name evidence="9" type="ORF">IAD12_02865</name>
</gene>
<dbReference type="PANTHER" id="PTHR42751">
    <property type="entry name" value="SODIUM/HYDROGEN EXCHANGER FAMILY/TRKA DOMAIN PROTEIN"/>
    <property type="match status" value="1"/>
</dbReference>
<feature type="transmembrane region" description="Helical" evidence="7">
    <location>
        <begin position="6"/>
        <end position="24"/>
    </location>
</feature>
<dbReference type="EMBL" id="DVLX01000028">
    <property type="protein sequence ID" value="HIT99179.1"/>
    <property type="molecule type" value="Genomic_DNA"/>
</dbReference>
<dbReference type="InterPro" id="IPR006153">
    <property type="entry name" value="Cation/H_exchanger_TM"/>
</dbReference>
<dbReference type="Pfam" id="PF02080">
    <property type="entry name" value="TrkA_C"/>
    <property type="match status" value="1"/>
</dbReference>
<feature type="transmembrane region" description="Helical" evidence="7">
    <location>
        <begin position="423"/>
        <end position="445"/>
    </location>
</feature>
<dbReference type="Pfam" id="PF00999">
    <property type="entry name" value="Na_H_Exchanger"/>
    <property type="match status" value="1"/>
</dbReference>
<comment type="caution">
    <text evidence="9">The sequence shown here is derived from an EMBL/GenBank/DDBJ whole genome shotgun (WGS) entry which is preliminary data.</text>
</comment>
<evidence type="ECO:0000313" key="10">
    <source>
        <dbReference type="Proteomes" id="UP000824159"/>
    </source>
</evidence>
<evidence type="ECO:0000256" key="6">
    <source>
        <dbReference type="ARBA" id="ARBA00023136"/>
    </source>
</evidence>
<keyword evidence="4 7" id="KW-0812">Transmembrane</keyword>
<feature type="transmembrane region" description="Helical" evidence="7">
    <location>
        <begin position="221"/>
        <end position="239"/>
    </location>
</feature>
<comment type="similarity">
    <text evidence="2">Belongs to the monovalent cation:proton antiporter 2 (CPA2) transporter (TC 2.A.37) family.</text>
</comment>
<protein>
    <submittedName>
        <fullName evidence="9">Cation:proton antiporter</fullName>
    </submittedName>
</protein>
<dbReference type="InterPro" id="IPR036721">
    <property type="entry name" value="RCK_C_sf"/>
</dbReference>
<evidence type="ECO:0000256" key="3">
    <source>
        <dbReference type="ARBA" id="ARBA00022448"/>
    </source>
</evidence>
<dbReference type="GO" id="GO:0006813">
    <property type="term" value="P:potassium ion transport"/>
    <property type="evidence" value="ECO:0007669"/>
    <property type="project" value="InterPro"/>
</dbReference>
<feature type="transmembrane region" description="Helical" evidence="7">
    <location>
        <begin position="499"/>
        <end position="520"/>
    </location>
</feature>
<evidence type="ECO:0000259" key="8">
    <source>
        <dbReference type="PROSITE" id="PS51202"/>
    </source>
</evidence>